<comment type="caution">
    <text evidence="11">The sequence shown here is derived from an EMBL/GenBank/DDBJ whole genome shotgun (WGS) entry which is preliminary data.</text>
</comment>
<evidence type="ECO:0000256" key="7">
    <source>
        <dbReference type="ARBA" id="ARBA00040167"/>
    </source>
</evidence>
<dbReference type="Pfam" id="PF02602">
    <property type="entry name" value="HEM4"/>
    <property type="match status" value="1"/>
</dbReference>
<dbReference type="EMBL" id="JBHRTL010000007">
    <property type="protein sequence ID" value="MFC3155766.1"/>
    <property type="molecule type" value="Genomic_DNA"/>
</dbReference>
<dbReference type="InterPro" id="IPR039793">
    <property type="entry name" value="UROS/Hem4"/>
</dbReference>
<reference evidence="12" key="1">
    <citation type="journal article" date="2019" name="Int. J. Syst. Evol. Microbiol.">
        <title>The Global Catalogue of Microorganisms (GCM) 10K type strain sequencing project: providing services to taxonomists for standard genome sequencing and annotation.</title>
        <authorList>
            <consortium name="The Broad Institute Genomics Platform"/>
            <consortium name="The Broad Institute Genome Sequencing Center for Infectious Disease"/>
            <person name="Wu L."/>
            <person name="Ma J."/>
        </authorList>
    </citation>
    <scope>NUCLEOTIDE SEQUENCE [LARGE SCALE GENOMIC DNA]</scope>
    <source>
        <strain evidence="12">KCTC 52141</strain>
    </source>
</reference>
<evidence type="ECO:0000256" key="6">
    <source>
        <dbReference type="ARBA" id="ARBA00037589"/>
    </source>
</evidence>
<evidence type="ECO:0000256" key="3">
    <source>
        <dbReference type="ARBA" id="ARBA00013109"/>
    </source>
</evidence>
<evidence type="ECO:0000259" key="10">
    <source>
        <dbReference type="Pfam" id="PF02602"/>
    </source>
</evidence>
<evidence type="ECO:0000256" key="1">
    <source>
        <dbReference type="ARBA" id="ARBA00004772"/>
    </source>
</evidence>
<organism evidence="11 12">
    <name type="scientific">Gilvimarinus japonicus</name>
    <dbReference type="NCBI Taxonomy" id="1796469"/>
    <lineage>
        <taxon>Bacteria</taxon>
        <taxon>Pseudomonadati</taxon>
        <taxon>Pseudomonadota</taxon>
        <taxon>Gammaproteobacteria</taxon>
        <taxon>Cellvibrionales</taxon>
        <taxon>Cellvibrionaceae</taxon>
        <taxon>Gilvimarinus</taxon>
    </lineage>
</organism>
<comment type="pathway">
    <text evidence="1 9">Porphyrin-containing compound metabolism; protoporphyrin-IX biosynthesis; coproporphyrinogen-III from 5-aminolevulinate: step 3/4.</text>
</comment>
<evidence type="ECO:0000256" key="9">
    <source>
        <dbReference type="RuleBase" id="RU366031"/>
    </source>
</evidence>
<dbReference type="Proteomes" id="UP001595548">
    <property type="component" value="Unassembled WGS sequence"/>
</dbReference>
<comment type="function">
    <text evidence="6 9">Catalyzes cyclization of the linear tetrapyrrole, hydroxymethylbilane, to the macrocyclic uroporphyrinogen III.</text>
</comment>
<dbReference type="PANTHER" id="PTHR38042:SF1">
    <property type="entry name" value="UROPORPHYRINOGEN-III SYNTHASE, CHLOROPLASTIC"/>
    <property type="match status" value="1"/>
</dbReference>
<keyword evidence="4 9" id="KW-0456">Lyase</keyword>
<evidence type="ECO:0000256" key="5">
    <source>
        <dbReference type="ARBA" id="ARBA00023244"/>
    </source>
</evidence>
<feature type="domain" description="Tetrapyrrole biosynthesis uroporphyrinogen III synthase" evidence="10">
    <location>
        <begin position="18"/>
        <end position="254"/>
    </location>
</feature>
<dbReference type="RefSeq" id="WP_339617027.1">
    <property type="nucleotide sequence ID" value="NZ_AP031500.1"/>
</dbReference>
<evidence type="ECO:0000256" key="4">
    <source>
        <dbReference type="ARBA" id="ARBA00023239"/>
    </source>
</evidence>
<dbReference type="Gene3D" id="3.40.50.10090">
    <property type="match status" value="2"/>
</dbReference>
<evidence type="ECO:0000313" key="12">
    <source>
        <dbReference type="Proteomes" id="UP001595548"/>
    </source>
</evidence>
<proteinExistence type="inferred from homology"/>
<dbReference type="SUPFAM" id="SSF69618">
    <property type="entry name" value="HemD-like"/>
    <property type="match status" value="1"/>
</dbReference>
<accession>A0ABV7HT37</accession>
<keyword evidence="5 9" id="KW-0627">Porphyrin biosynthesis</keyword>
<gene>
    <name evidence="11" type="ORF">ACFOEB_11195</name>
</gene>
<dbReference type="CDD" id="cd06578">
    <property type="entry name" value="HemD"/>
    <property type="match status" value="1"/>
</dbReference>
<evidence type="ECO:0000313" key="11">
    <source>
        <dbReference type="EMBL" id="MFC3155766.1"/>
    </source>
</evidence>
<dbReference type="InterPro" id="IPR036108">
    <property type="entry name" value="4pyrrol_syn_uPrphyn_synt_sf"/>
</dbReference>
<keyword evidence="12" id="KW-1185">Reference proteome</keyword>
<dbReference type="GO" id="GO:0004852">
    <property type="term" value="F:uroporphyrinogen-III synthase activity"/>
    <property type="evidence" value="ECO:0007669"/>
    <property type="project" value="UniProtKB-EC"/>
</dbReference>
<evidence type="ECO:0000256" key="2">
    <source>
        <dbReference type="ARBA" id="ARBA00008133"/>
    </source>
</evidence>
<protein>
    <recommendedName>
        <fullName evidence="7 9">Uroporphyrinogen-III synthase</fullName>
        <ecNumber evidence="3 9">4.2.1.75</ecNumber>
    </recommendedName>
</protein>
<comment type="similarity">
    <text evidence="2 9">Belongs to the uroporphyrinogen-III synthase family.</text>
</comment>
<dbReference type="PANTHER" id="PTHR38042">
    <property type="entry name" value="UROPORPHYRINOGEN-III SYNTHASE, CHLOROPLASTIC"/>
    <property type="match status" value="1"/>
</dbReference>
<name>A0ABV7HT37_9GAMM</name>
<comment type="catalytic activity">
    <reaction evidence="8 9">
        <text>hydroxymethylbilane = uroporphyrinogen III + H2O</text>
        <dbReference type="Rhea" id="RHEA:18965"/>
        <dbReference type="ChEBI" id="CHEBI:15377"/>
        <dbReference type="ChEBI" id="CHEBI:57308"/>
        <dbReference type="ChEBI" id="CHEBI:57845"/>
        <dbReference type="EC" id="4.2.1.75"/>
    </reaction>
</comment>
<dbReference type="InterPro" id="IPR003754">
    <property type="entry name" value="4pyrrol_synth_uPrphyn_synth"/>
</dbReference>
<evidence type="ECO:0000256" key="8">
    <source>
        <dbReference type="ARBA" id="ARBA00048617"/>
    </source>
</evidence>
<sequence length="263" mass="28753">MSEWRVLITRPEPQASLWQARLGEAGLASVVVPVMVIAAVSDPTRRERVKQLILNVDHYQKAIFVSRNAVTHACEWLDAYWPQLPVGIEYFAVGSATARQLAHVDIKVTALGGEDSAMNSEALLADPALQQVAGEKVVIFRGVGGRDVLAATLRERGARVDYCELYHRELPAEAEKQLLQALAPAARAHDIVTVHSGESLQNLTALLEPHAALADYARTRPLLVPGERVAGLARKAGFNHLLVAHNASDNAMLETLQRYIDTH</sequence>
<dbReference type="EC" id="4.2.1.75" evidence="3 9"/>